<name>A0AAN8F420_TRICO</name>
<gene>
    <name evidence="2" type="ORF">GCK32_000908</name>
</gene>
<evidence type="ECO:0000313" key="3">
    <source>
        <dbReference type="Proteomes" id="UP001331761"/>
    </source>
</evidence>
<keyword evidence="3" id="KW-1185">Reference proteome</keyword>
<organism evidence="2 3">
    <name type="scientific">Trichostrongylus colubriformis</name>
    <name type="common">Black scour worm</name>
    <dbReference type="NCBI Taxonomy" id="6319"/>
    <lineage>
        <taxon>Eukaryota</taxon>
        <taxon>Metazoa</taxon>
        <taxon>Ecdysozoa</taxon>
        <taxon>Nematoda</taxon>
        <taxon>Chromadorea</taxon>
        <taxon>Rhabditida</taxon>
        <taxon>Rhabditina</taxon>
        <taxon>Rhabditomorpha</taxon>
        <taxon>Strongyloidea</taxon>
        <taxon>Trichostrongylidae</taxon>
        <taxon>Trichostrongylus</taxon>
    </lineage>
</organism>
<evidence type="ECO:0000256" key="1">
    <source>
        <dbReference type="SAM" id="Coils"/>
    </source>
</evidence>
<dbReference type="Proteomes" id="UP001331761">
    <property type="component" value="Unassembled WGS sequence"/>
</dbReference>
<comment type="caution">
    <text evidence="2">The sequence shown here is derived from an EMBL/GenBank/DDBJ whole genome shotgun (WGS) entry which is preliminary data.</text>
</comment>
<dbReference type="EMBL" id="WIXE01022898">
    <property type="protein sequence ID" value="KAK5967002.1"/>
    <property type="molecule type" value="Genomic_DNA"/>
</dbReference>
<evidence type="ECO:0000313" key="2">
    <source>
        <dbReference type="EMBL" id="KAK5967002.1"/>
    </source>
</evidence>
<protein>
    <submittedName>
        <fullName evidence="2">Uncharacterized protein</fullName>
    </submittedName>
</protein>
<reference evidence="2 3" key="1">
    <citation type="submission" date="2019-10" db="EMBL/GenBank/DDBJ databases">
        <title>Assembly and Annotation for the nematode Trichostrongylus colubriformis.</title>
        <authorList>
            <person name="Martin J."/>
        </authorList>
    </citation>
    <scope>NUCLEOTIDE SEQUENCE [LARGE SCALE GENOMIC DNA]</scope>
    <source>
        <strain evidence="2">G859</strain>
        <tissue evidence="2">Whole worm</tissue>
    </source>
</reference>
<dbReference type="AlphaFoldDB" id="A0AAN8F420"/>
<proteinExistence type="predicted"/>
<sequence length="70" mass="8181">MSAHVTGTSYLVLAPSTTRPLIRTRRVWGIYSYHRYETAQMEHESSELAMERLKNEEQENRVGQLIKENS</sequence>
<keyword evidence="1" id="KW-0175">Coiled coil</keyword>
<accession>A0AAN8F420</accession>
<feature type="coiled-coil region" evidence="1">
    <location>
        <begin position="36"/>
        <end position="68"/>
    </location>
</feature>